<dbReference type="Proteomes" id="UP000305709">
    <property type="component" value="Unassembled WGS sequence"/>
</dbReference>
<gene>
    <name evidence="2" type="ORF">FHG71_07210</name>
</gene>
<evidence type="ECO:0000259" key="1">
    <source>
        <dbReference type="Pfam" id="PF09994"/>
    </source>
</evidence>
<feature type="domain" description="T6SS Phospholipase effector Tle1-like catalytic" evidence="1">
    <location>
        <begin position="27"/>
        <end position="277"/>
    </location>
</feature>
<reference evidence="2 3" key="1">
    <citation type="submission" date="2019-06" db="EMBL/GenBank/DDBJ databases">
        <authorList>
            <person name="Jiang L."/>
        </authorList>
    </citation>
    <scope>NUCLEOTIDE SEQUENCE [LARGE SCALE GENOMIC DNA]</scope>
    <source>
        <strain evidence="2 3">YIM 48858</strain>
    </source>
</reference>
<dbReference type="PANTHER" id="PTHR33840:SF1">
    <property type="entry name" value="TLE1 PHOSPHOLIPASE DOMAIN-CONTAINING PROTEIN"/>
    <property type="match status" value="1"/>
</dbReference>
<dbReference type="OrthoDB" id="4378831at2"/>
<comment type="caution">
    <text evidence="2">The sequence shown here is derived from an EMBL/GenBank/DDBJ whole genome shotgun (WGS) entry which is preliminary data.</text>
</comment>
<protein>
    <submittedName>
        <fullName evidence="2">DUF2235 domain-containing protein</fullName>
    </submittedName>
</protein>
<accession>A0A5C4NGN1</accession>
<dbReference type="SUPFAM" id="SSF53474">
    <property type="entry name" value="alpha/beta-Hydrolases"/>
    <property type="match status" value="1"/>
</dbReference>
<proteinExistence type="predicted"/>
<dbReference type="InterPro" id="IPR029058">
    <property type="entry name" value="AB_hydrolase_fold"/>
</dbReference>
<dbReference type="EMBL" id="VDFV01000005">
    <property type="protein sequence ID" value="TNC73120.1"/>
    <property type="molecule type" value="Genomic_DNA"/>
</dbReference>
<sequence length="347" mass="38994">MDRLLGLFDRRPRIKERRARHRGPATHVVILDGTMSSLAPGHESNAGLTYKLLREVGARANLTLYYEAGVQWRDWNGTLHVMMGKGINRQIARAYGWVASRYRPGDEIILVGYSRGAYACRSLAGIIDQVGLLRADAATARNVRTAFRHYRLGARSGTVEAFRRVHCHDRVEIAALGCWDTVKALGVRLPVLWRWAEAATAFHNHDVGPHIRRAFHALALHETRAAFAPVLWTSPAERPGVVEQVWFPGSHGDVGGQVCGRAECRPLANIPLVWMLARLEREGLPLPEGWSARFPCDTGAPSIGTWCGWAKIFLSRRRRIVGRDPSERLHASAEPMRKRRWRHVPAE</sequence>
<keyword evidence="3" id="KW-1185">Reference proteome</keyword>
<dbReference type="Pfam" id="PF09994">
    <property type="entry name" value="T6SS_Tle1-like_cat"/>
    <property type="match status" value="1"/>
</dbReference>
<evidence type="ECO:0000313" key="3">
    <source>
        <dbReference type="Proteomes" id="UP000305709"/>
    </source>
</evidence>
<dbReference type="AlphaFoldDB" id="A0A5C4NGN1"/>
<dbReference type="InterPro" id="IPR018712">
    <property type="entry name" value="Tle1-like_cat"/>
</dbReference>
<dbReference type="PANTHER" id="PTHR33840">
    <property type="match status" value="1"/>
</dbReference>
<organism evidence="2 3">
    <name type="scientific">Rubellimicrobium roseum</name>
    <dbReference type="NCBI Taxonomy" id="687525"/>
    <lineage>
        <taxon>Bacteria</taxon>
        <taxon>Pseudomonadati</taxon>
        <taxon>Pseudomonadota</taxon>
        <taxon>Alphaproteobacteria</taxon>
        <taxon>Rhodobacterales</taxon>
        <taxon>Roseobacteraceae</taxon>
        <taxon>Rubellimicrobium</taxon>
    </lineage>
</organism>
<name>A0A5C4NGN1_9RHOB</name>
<evidence type="ECO:0000313" key="2">
    <source>
        <dbReference type="EMBL" id="TNC73120.1"/>
    </source>
</evidence>